<dbReference type="EMBL" id="JBCLPP010000003">
    <property type="protein sequence ID" value="MEY8244299.1"/>
    <property type="molecule type" value="Genomic_DNA"/>
</dbReference>
<reference evidence="3 4" key="1">
    <citation type="submission" date="2024-03" db="EMBL/GenBank/DDBJ databases">
        <title>Mouse gut bacterial collection (mGBC) of GemPharmatech.</title>
        <authorList>
            <person name="He Y."/>
            <person name="Dong L."/>
            <person name="Wu D."/>
            <person name="Gao X."/>
            <person name="Lin Z."/>
        </authorList>
    </citation>
    <scope>NUCLEOTIDE SEQUENCE [LARGE SCALE GENOMIC DNA]</scope>
    <source>
        <strain evidence="3 4">54-13</strain>
    </source>
</reference>
<organism evidence="3 4">
    <name type="scientific">Heminiphilus faecis</name>
    <dbReference type="NCBI Taxonomy" id="2601703"/>
    <lineage>
        <taxon>Bacteria</taxon>
        <taxon>Pseudomonadati</taxon>
        <taxon>Bacteroidota</taxon>
        <taxon>Bacteroidia</taxon>
        <taxon>Bacteroidales</taxon>
        <taxon>Muribaculaceae</taxon>
        <taxon>Heminiphilus</taxon>
    </lineage>
</organism>
<proteinExistence type="predicted"/>
<evidence type="ECO:0000259" key="2">
    <source>
        <dbReference type="Pfam" id="PF21012"/>
    </source>
</evidence>
<feature type="chain" id="PRO_5045847456" evidence="1">
    <location>
        <begin position="25"/>
        <end position="517"/>
    </location>
</feature>
<keyword evidence="4" id="KW-1185">Reference proteome</keyword>
<dbReference type="Proteomes" id="UP001565200">
    <property type="component" value="Unassembled WGS sequence"/>
</dbReference>
<accession>A0ABV4CW24</accession>
<gene>
    <name evidence="3" type="ORF">AAK873_01550</name>
</gene>
<name>A0ABV4CW24_9BACT</name>
<keyword evidence="1" id="KW-0732">Signal</keyword>
<evidence type="ECO:0000313" key="3">
    <source>
        <dbReference type="EMBL" id="MEY8244299.1"/>
    </source>
</evidence>
<feature type="signal peptide" evidence="1">
    <location>
        <begin position="1"/>
        <end position="24"/>
    </location>
</feature>
<feature type="domain" description="DUF6850" evidence="2">
    <location>
        <begin position="47"/>
        <end position="517"/>
    </location>
</feature>
<sequence length="517" mass="58445">MSNFIYKAGALAILIGATSAHVSAQGYTSASLELLKGQKLWFHSSNAAGAALDNLQNYSLVNIGYGMTKGDFHRPQQGAEEKSLSVGCEGFLNLNSAYAWGEFNFEQRNINDASFNASITDPYRGMPYFMADTHLSNWRNQYYDMKFRVGTPFYWDRLAIGIEGVYKASLAAKQLDPRVDTRYFQLDINPGVVYKIDNHNSVGADFQFCTLKEDSRMTNVNVTVAQTYYILYGLGVASQQIGDGERLDYHGTKLGGGLQYNYRVQGFNLLASVDYSRRVENFDRNPTVPKKDASVNDHIWDAALTAHLTGRNWSNFLTLKGKFRDMDGIQYVSTYDNSDSFQGWVDIYRSIRSTYKTTRLSADYSLLRNRDTEYAWRVDAGIDYVKQDDKYILPASSMDSENLYMHLAARYNAKLGNQLRRRMLVSLNGGYNNNLSGQYVYGGANPEYPTVTDLTGMDEAYMTTDYYRLGASAEYSQQFSSTQNMNFFARAAFSYTKASGDIFNHRNNVLFSIGINF</sequence>
<protein>
    <submittedName>
        <fullName evidence="3">DUF6850 family outer membrane beta-barrel protein</fullName>
    </submittedName>
</protein>
<evidence type="ECO:0000313" key="4">
    <source>
        <dbReference type="Proteomes" id="UP001565200"/>
    </source>
</evidence>
<dbReference type="Pfam" id="PF21012">
    <property type="entry name" value="DUF6850"/>
    <property type="match status" value="1"/>
</dbReference>
<comment type="caution">
    <text evidence="3">The sequence shown here is derived from an EMBL/GenBank/DDBJ whole genome shotgun (WGS) entry which is preliminary data.</text>
</comment>
<dbReference type="RefSeq" id="WP_369863131.1">
    <property type="nucleotide sequence ID" value="NZ_JBCLPP010000003.1"/>
</dbReference>
<dbReference type="InterPro" id="IPR049236">
    <property type="entry name" value="DUF6850"/>
</dbReference>
<evidence type="ECO:0000256" key="1">
    <source>
        <dbReference type="SAM" id="SignalP"/>
    </source>
</evidence>